<sequence>MPIKTVAVYATEVSKMSFAEIKKDNTLFNAVNKALTKGLAKEQFSYLNEKNRDPEHLYTKFVKDNDVNIASSLQKELADAIKAEDKSKAKKAVGKIDDECESLLKTNIRPKIVDDVSFKTWVEQQNEPEIKKIAARNASADSKRLGIKDKDLLETAIASMLRGDKADSLKALTKLAKEEQLKDKAADILSALEKAGLA</sequence>
<name>A0ABU5DFT5_9BURK</name>
<comment type="caution">
    <text evidence="1">The sequence shown here is derived from an EMBL/GenBank/DDBJ whole genome shotgun (WGS) entry which is preliminary data.</text>
</comment>
<dbReference type="RefSeq" id="WP_320421922.1">
    <property type="nucleotide sequence ID" value="NZ_JAXCLA010000002.1"/>
</dbReference>
<proteinExistence type="predicted"/>
<dbReference type="EMBL" id="JAXCLA010000002">
    <property type="protein sequence ID" value="MDY0744012.1"/>
    <property type="molecule type" value="Genomic_DNA"/>
</dbReference>
<gene>
    <name evidence="1" type="ORF">SNE35_05830</name>
</gene>
<organism evidence="1 2">
    <name type="scientific">Roseateles agri</name>
    <dbReference type="NCBI Taxonomy" id="3098619"/>
    <lineage>
        <taxon>Bacteria</taxon>
        <taxon>Pseudomonadati</taxon>
        <taxon>Pseudomonadota</taxon>
        <taxon>Betaproteobacteria</taxon>
        <taxon>Burkholderiales</taxon>
        <taxon>Sphaerotilaceae</taxon>
        <taxon>Roseateles</taxon>
    </lineage>
</organism>
<keyword evidence="2" id="KW-1185">Reference proteome</keyword>
<reference evidence="1 2" key="1">
    <citation type="submission" date="2023-11" db="EMBL/GenBank/DDBJ databases">
        <title>Paucibacter sp. nov., isolated from fresh soil in Korea.</title>
        <authorList>
            <person name="Le N.T.T."/>
        </authorList>
    </citation>
    <scope>NUCLEOTIDE SEQUENCE [LARGE SCALE GENOMIC DNA]</scope>
    <source>
        <strain evidence="1 2">R3-3</strain>
    </source>
</reference>
<evidence type="ECO:0000313" key="2">
    <source>
        <dbReference type="Proteomes" id="UP001285263"/>
    </source>
</evidence>
<protein>
    <submittedName>
        <fullName evidence="1">Uncharacterized protein</fullName>
    </submittedName>
</protein>
<evidence type="ECO:0000313" key="1">
    <source>
        <dbReference type="EMBL" id="MDY0744012.1"/>
    </source>
</evidence>
<accession>A0ABU5DFT5</accession>
<dbReference type="Proteomes" id="UP001285263">
    <property type="component" value="Unassembled WGS sequence"/>
</dbReference>